<sequence>MEQRLSIETVFPEGVRAMMALETAVATSGLEKSLLELVKIRASQLNGCAFCLDMHTKDARKAGESEQRIYTLPAWRETPYFTQEERAALELTEAVTLISENHVPDAVYSRATESFDETQIAKLILAIVTINAWNRLAIAALKMPV</sequence>
<feature type="domain" description="Carboxymuconolactone decarboxylase-like" evidence="1">
    <location>
        <begin position="12"/>
        <end position="93"/>
    </location>
</feature>
<keyword evidence="3" id="KW-1185">Reference proteome</keyword>
<dbReference type="OrthoDB" id="9801997at2"/>
<dbReference type="InterPro" id="IPR004675">
    <property type="entry name" value="AhpD_core"/>
</dbReference>
<evidence type="ECO:0000313" key="2">
    <source>
        <dbReference type="EMBL" id="TDQ40787.1"/>
    </source>
</evidence>
<protein>
    <submittedName>
        <fullName evidence="2">AhpD family alkylhydroperoxidase</fullName>
    </submittedName>
</protein>
<dbReference type="EMBL" id="SNYJ01000005">
    <property type="protein sequence ID" value="TDQ40787.1"/>
    <property type="molecule type" value="Genomic_DNA"/>
</dbReference>
<dbReference type="Pfam" id="PF02627">
    <property type="entry name" value="CMD"/>
    <property type="match status" value="1"/>
</dbReference>
<dbReference type="PANTHER" id="PTHR34846:SF10">
    <property type="entry name" value="CYTOPLASMIC PROTEIN"/>
    <property type="match status" value="1"/>
</dbReference>
<reference evidence="2 3" key="1">
    <citation type="submission" date="2019-03" db="EMBL/GenBank/DDBJ databases">
        <title>Genomic Encyclopedia of Type Strains, Phase IV (KMG-IV): sequencing the most valuable type-strain genomes for metagenomic binning, comparative biology and taxonomic classification.</title>
        <authorList>
            <person name="Goeker M."/>
        </authorList>
    </citation>
    <scope>NUCLEOTIDE SEQUENCE [LARGE SCALE GENOMIC DNA]</scope>
    <source>
        <strain evidence="2 3">DSM 28697</strain>
    </source>
</reference>
<dbReference type="Proteomes" id="UP000295632">
    <property type="component" value="Unassembled WGS sequence"/>
</dbReference>
<dbReference type="AlphaFoldDB" id="A0A4V3D5P3"/>
<keyword evidence="2" id="KW-0575">Peroxidase</keyword>
<proteinExistence type="predicted"/>
<accession>A0A4V3D5P3</accession>
<dbReference type="NCBIfam" id="TIGR00778">
    <property type="entry name" value="ahpD_dom"/>
    <property type="match status" value="1"/>
</dbReference>
<evidence type="ECO:0000313" key="3">
    <source>
        <dbReference type="Proteomes" id="UP000295632"/>
    </source>
</evidence>
<dbReference type="InterPro" id="IPR029032">
    <property type="entry name" value="AhpD-like"/>
</dbReference>
<organism evidence="2 3">
    <name type="scientific">Aureibacillus halotolerans</name>
    <dbReference type="NCBI Taxonomy" id="1508390"/>
    <lineage>
        <taxon>Bacteria</taxon>
        <taxon>Bacillati</taxon>
        <taxon>Bacillota</taxon>
        <taxon>Bacilli</taxon>
        <taxon>Bacillales</taxon>
        <taxon>Bacillaceae</taxon>
        <taxon>Aureibacillus</taxon>
    </lineage>
</organism>
<dbReference type="SUPFAM" id="SSF69118">
    <property type="entry name" value="AhpD-like"/>
    <property type="match status" value="1"/>
</dbReference>
<dbReference type="PANTHER" id="PTHR34846">
    <property type="entry name" value="4-CARBOXYMUCONOLACTONE DECARBOXYLASE FAMILY PROTEIN (AFU_ORTHOLOGUE AFUA_6G11590)"/>
    <property type="match status" value="1"/>
</dbReference>
<keyword evidence="2" id="KW-0560">Oxidoreductase</keyword>
<dbReference type="RefSeq" id="WP_133579983.1">
    <property type="nucleotide sequence ID" value="NZ_SNYJ01000005.1"/>
</dbReference>
<gene>
    <name evidence="2" type="ORF">EV213_105133</name>
</gene>
<evidence type="ECO:0000259" key="1">
    <source>
        <dbReference type="Pfam" id="PF02627"/>
    </source>
</evidence>
<comment type="caution">
    <text evidence="2">The sequence shown here is derived from an EMBL/GenBank/DDBJ whole genome shotgun (WGS) entry which is preliminary data.</text>
</comment>
<name>A0A4V3D5P3_9BACI</name>
<dbReference type="Gene3D" id="1.20.1290.10">
    <property type="entry name" value="AhpD-like"/>
    <property type="match status" value="1"/>
</dbReference>
<dbReference type="InterPro" id="IPR003779">
    <property type="entry name" value="CMD-like"/>
</dbReference>
<dbReference type="GO" id="GO:0051920">
    <property type="term" value="F:peroxiredoxin activity"/>
    <property type="evidence" value="ECO:0007669"/>
    <property type="project" value="InterPro"/>
</dbReference>